<accession>A0ABZ0UKQ1</accession>
<dbReference type="RefSeq" id="WP_323733118.1">
    <property type="nucleotide sequence ID" value="NZ_CP110820.1"/>
</dbReference>
<evidence type="ECO:0000313" key="1">
    <source>
        <dbReference type="EMBL" id="WPX96247.1"/>
    </source>
</evidence>
<protein>
    <submittedName>
        <fullName evidence="1">Uncharacterized protein</fullName>
    </submittedName>
</protein>
<name>A0ABZ0UKQ1_9RICK</name>
<reference evidence="1 2" key="1">
    <citation type="submission" date="2022-11" db="EMBL/GenBank/DDBJ databases">
        <title>Host association and intracellularity evolved multiple times independently in the Rickettsiales.</title>
        <authorList>
            <person name="Castelli M."/>
            <person name="Nardi T."/>
            <person name="Gammuto L."/>
            <person name="Bellinzona G."/>
            <person name="Sabaneyeva E."/>
            <person name="Potekhin A."/>
            <person name="Serra V."/>
            <person name="Petroni G."/>
            <person name="Sassera D."/>
        </authorList>
    </citation>
    <scope>NUCLEOTIDE SEQUENCE [LARGE SCALE GENOMIC DNA]</scope>
    <source>
        <strain evidence="1 2">NDG2</strain>
    </source>
</reference>
<proteinExistence type="predicted"/>
<keyword evidence="2" id="KW-1185">Reference proteome</keyword>
<evidence type="ECO:0000313" key="2">
    <source>
        <dbReference type="Proteomes" id="UP001327219"/>
    </source>
</evidence>
<gene>
    <name evidence="1" type="ORF">Bandiella_00356</name>
</gene>
<dbReference type="Proteomes" id="UP001327219">
    <property type="component" value="Chromosome"/>
</dbReference>
<dbReference type="EMBL" id="CP110820">
    <property type="protein sequence ID" value="WPX96247.1"/>
    <property type="molecule type" value="Genomic_DNA"/>
</dbReference>
<sequence>MIDDYIAKNKGDKETLTYVRDNKENIKNQVQYFLNDVDNKEHINKFLNELGNYNITGSQVIENAKTHISGRSFT</sequence>
<organism evidence="1 2">
    <name type="scientific">Candidatus Bandiella euplotis</name>
    <dbReference type="NCBI Taxonomy" id="1664265"/>
    <lineage>
        <taxon>Bacteria</taxon>
        <taxon>Pseudomonadati</taxon>
        <taxon>Pseudomonadota</taxon>
        <taxon>Alphaproteobacteria</taxon>
        <taxon>Rickettsiales</taxon>
        <taxon>Candidatus Midichloriaceae</taxon>
        <taxon>Candidatus Bandiella</taxon>
    </lineage>
</organism>